<organism evidence="2 3">
    <name type="scientific">Legionella parisiensis</name>
    <dbReference type="NCBI Taxonomy" id="45071"/>
    <lineage>
        <taxon>Bacteria</taxon>
        <taxon>Pseudomonadati</taxon>
        <taxon>Pseudomonadota</taxon>
        <taxon>Gammaproteobacteria</taxon>
        <taxon>Legionellales</taxon>
        <taxon>Legionellaceae</taxon>
        <taxon>Legionella</taxon>
    </lineage>
</organism>
<sequence>MMYNRIVQDCFFSPRHVGVINLNDQFAVVVKNNQKGQGAIELYMQCNSEGTIVRSCFKTNGNPYVIASLEWLCRQLERQPIGAVPKIDYQLVIKELDIPVAQYPIALRIIDVYKEALLLMKKTNRIER</sequence>
<dbReference type="GO" id="GO:0051536">
    <property type="term" value="F:iron-sulfur cluster binding"/>
    <property type="evidence" value="ECO:0007669"/>
    <property type="project" value="InterPro"/>
</dbReference>
<feature type="domain" description="NIF system FeS cluster assembly NifU N-terminal" evidence="1">
    <location>
        <begin position="2"/>
        <end position="116"/>
    </location>
</feature>
<proteinExistence type="predicted"/>
<protein>
    <recommendedName>
        <fullName evidence="1">NIF system FeS cluster assembly NifU N-terminal domain-containing protein</fullName>
    </recommendedName>
</protein>
<dbReference type="AlphaFoldDB" id="A0A1E5JQU8"/>
<dbReference type="STRING" id="45071.Lpar_2824"/>
<accession>A0A1E5JQU8</accession>
<dbReference type="Pfam" id="PF01592">
    <property type="entry name" value="NifU_N"/>
    <property type="match status" value="1"/>
</dbReference>
<gene>
    <name evidence="2" type="ORF">lpari_02124</name>
</gene>
<dbReference type="GO" id="GO:0016226">
    <property type="term" value="P:iron-sulfur cluster assembly"/>
    <property type="evidence" value="ECO:0007669"/>
    <property type="project" value="InterPro"/>
</dbReference>
<dbReference type="GO" id="GO:0005506">
    <property type="term" value="F:iron ion binding"/>
    <property type="evidence" value="ECO:0007669"/>
    <property type="project" value="InterPro"/>
</dbReference>
<evidence type="ECO:0000259" key="1">
    <source>
        <dbReference type="Pfam" id="PF01592"/>
    </source>
</evidence>
<dbReference type="Proteomes" id="UP000095229">
    <property type="component" value="Unassembled WGS sequence"/>
</dbReference>
<dbReference type="Gene3D" id="3.90.1010.10">
    <property type="match status" value="1"/>
</dbReference>
<keyword evidence="3" id="KW-1185">Reference proteome</keyword>
<dbReference type="RefSeq" id="WP_172465765.1">
    <property type="nucleotide sequence ID" value="NZ_CAAAIE010000001.1"/>
</dbReference>
<dbReference type="EMBL" id="LSOG01000061">
    <property type="protein sequence ID" value="OEH46922.1"/>
    <property type="molecule type" value="Genomic_DNA"/>
</dbReference>
<reference evidence="2 3" key="1">
    <citation type="submission" date="2016-02" db="EMBL/GenBank/DDBJ databases">
        <title>Secondary metabolites in Legionella.</title>
        <authorList>
            <person name="Tobias N.J."/>
            <person name="Bode H.B."/>
        </authorList>
    </citation>
    <scope>NUCLEOTIDE SEQUENCE [LARGE SCALE GENOMIC DNA]</scope>
    <source>
        <strain evidence="2 3">DSM 19216</strain>
    </source>
</reference>
<name>A0A1E5JQU8_9GAMM</name>
<dbReference type="InterPro" id="IPR002871">
    <property type="entry name" value="NIF_FeS_clus_asmbl_NifU_N"/>
</dbReference>
<evidence type="ECO:0000313" key="3">
    <source>
        <dbReference type="Proteomes" id="UP000095229"/>
    </source>
</evidence>
<comment type="caution">
    <text evidence="2">The sequence shown here is derived from an EMBL/GenBank/DDBJ whole genome shotgun (WGS) entry which is preliminary data.</text>
</comment>
<evidence type="ECO:0000313" key="2">
    <source>
        <dbReference type="EMBL" id="OEH46922.1"/>
    </source>
</evidence>
<dbReference type="SUPFAM" id="SSF82649">
    <property type="entry name" value="SufE/NifU"/>
    <property type="match status" value="1"/>
</dbReference>
<dbReference type="PATRIC" id="fig|45071.6.peg.3044"/>